<comment type="caution">
    <text evidence="2">The sequence shown here is derived from an EMBL/GenBank/DDBJ whole genome shotgun (WGS) entry which is preliminary data.</text>
</comment>
<keyword evidence="1" id="KW-1133">Transmembrane helix</keyword>
<dbReference type="RefSeq" id="WP_187149987.1">
    <property type="nucleotide sequence ID" value="NZ_LWUJ01000010.1"/>
</dbReference>
<proteinExistence type="predicted"/>
<feature type="transmembrane region" description="Helical" evidence="1">
    <location>
        <begin position="6"/>
        <end position="24"/>
    </location>
</feature>
<name>A0A1A9QDR8_9MOLU</name>
<keyword evidence="3" id="KW-1185">Reference proteome</keyword>
<organism evidence="2 3">
    <name type="scientific">Candidatus Mycoplasma haematobovis</name>
    <dbReference type="NCBI Taxonomy" id="432608"/>
    <lineage>
        <taxon>Bacteria</taxon>
        <taxon>Bacillati</taxon>
        <taxon>Mycoplasmatota</taxon>
        <taxon>Mollicutes</taxon>
        <taxon>Mycoplasmataceae</taxon>
        <taxon>Mycoplasma</taxon>
    </lineage>
</organism>
<keyword evidence="1" id="KW-0472">Membrane</keyword>
<evidence type="ECO:0000313" key="2">
    <source>
        <dbReference type="EMBL" id="OAL10752.1"/>
    </source>
</evidence>
<evidence type="ECO:0000256" key="1">
    <source>
        <dbReference type="SAM" id="Phobius"/>
    </source>
</evidence>
<dbReference type="EMBL" id="LWUJ01000010">
    <property type="protein sequence ID" value="OAL10752.1"/>
    <property type="molecule type" value="Genomic_DNA"/>
</dbReference>
<evidence type="ECO:0000313" key="3">
    <source>
        <dbReference type="Proteomes" id="UP000077623"/>
    </source>
</evidence>
<reference evidence="3" key="1">
    <citation type="submission" date="2016-04" db="EMBL/GenBank/DDBJ databases">
        <authorList>
            <person name="Quiroz-Castaneda R.E."/>
            <person name="Martinez-Ocampo F."/>
        </authorList>
    </citation>
    <scope>NUCLEOTIDE SEQUENCE [LARGE SCALE GENOMIC DNA]</scope>
    <source>
        <strain evidence="3">INIFAP01</strain>
    </source>
</reference>
<dbReference type="STRING" id="432608.A6V39_01675"/>
<accession>A0A1A9QDR8</accession>
<gene>
    <name evidence="2" type="ORF">A6V39_01675</name>
</gene>
<dbReference type="AlphaFoldDB" id="A0A1A9QDR8"/>
<keyword evidence="1" id="KW-0812">Transmembrane</keyword>
<protein>
    <submittedName>
        <fullName evidence="2">Uncharacterized protein</fullName>
    </submittedName>
</protein>
<sequence>MNKKIIGGLLGGGVTIILGSFGGIEAKKKMDYDGQVRYFGGLRSQFNDAIPSINEGFKGYHIPKWEDIRVWKKHHERDNKADGKILKTWEEMRDYCYSFITRQKGGWDDCNPSAGWCNVCVIDKSWYQG</sequence>
<dbReference type="Proteomes" id="UP000077623">
    <property type="component" value="Unassembled WGS sequence"/>
</dbReference>